<feature type="chain" id="PRO_5043033100" description="Fibrinogen C-terminal domain-containing protein" evidence="4">
    <location>
        <begin position="24"/>
        <end position="491"/>
    </location>
</feature>
<dbReference type="Pfam" id="PF00147">
    <property type="entry name" value="Fibrinogen_C"/>
    <property type="match status" value="1"/>
</dbReference>
<dbReference type="InterPro" id="IPR014716">
    <property type="entry name" value="Fibrinogen_a/b/g_C_1"/>
</dbReference>
<gene>
    <name evidence="6" type="ORF">V1264_010195</name>
</gene>
<comment type="subcellular location">
    <subcellularLocation>
        <location evidence="1">Secreted</location>
        <location evidence="1">Extracellular space</location>
        <location evidence="1">Extracellular matrix</location>
    </subcellularLocation>
</comment>
<dbReference type="PROSITE" id="PS51406">
    <property type="entry name" value="FIBRINOGEN_C_2"/>
    <property type="match status" value="1"/>
</dbReference>
<reference evidence="6 7" key="1">
    <citation type="submission" date="2024-02" db="EMBL/GenBank/DDBJ databases">
        <title>Chromosome-scale genome assembly of the rough periwinkle Littorina saxatilis.</title>
        <authorList>
            <person name="De Jode A."/>
            <person name="Faria R."/>
            <person name="Formenti G."/>
            <person name="Sims Y."/>
            <person name="Smith T.P."/>
            <person name="Tracey A."/>
            <person name="Wood J.M.D."/>
            <person name="Zagrodzka Z.B."/>
            <person name="Johannesson K."/>
            <person name="Butlin R.K."/>
            <person name="Leder E.H."/>
        </authorList>
    </citation>
    <scope>NUCLEOTIDE SEQUENCE [LARGE SCALE GENOMIC DNA]</scope>
    <source>
        <strain evidence="6">Snail1</strain>
        <tissue evidence="6">Muscle</tissue>
    </source>
</reference>
<organism evidence="6 7">
    <name type="scientific">Littorina saxatilis</name>
    <dbReference type="NCBI Taxonomy" id="31220"/>
    <lineage>
        <taxon>Eukaryota</taxon>
        <taxon>Metazoa</taxon>
        <taxon>Spiralia</taxon>
        <taxon>Lophotrochozoa</taxon>
        <taxon>Mollusca</taxon>
        <taxon>Gastropoda</taxon>
        <taxon>Caenogastropoda</taxon>
        <taxon>Littorinimorpha</taxon>
        <taxon>Littorinoidea</taxon>
        <taxon>Littorinidae</taxon>
        <taxon>Littorina</taxon>
    </lineage>
</organism>
<dbReference type="EMBL" id="JBAMIC010000024">
    <property type="protein sequence ID" value="KAK7090390.1"/>
    <property type="molecule type" value="Genomic_DNA"/>
</dbReference>
<keyword evidence="7" id="KW-1185">Reference proteome</keyword>
<sequence length="491" mass="54318">MASTRFRMIGVALFVVALSAVEAIQWDGGPADKANITSCVGGIASIPWSFVKGDGETLLSLAWGFQAPGKEKTQIATSNNGHFYTTEKKKFGFLTNAGLSLHDARSQDSGDYSVQVQLLQTDSNLVTVGRMVTLSVTDTPPATQDGDLHVTLSDVVRDDVTEDWIVPLYCGHFVDLGHPPVGVVWTTPSGEVRNSSYQDKGSFVLSLSSPVQGGNYSCHLSPSAPAARCLTATSTLKAAAQLYVHDNDVRLLLLEAQLQETSSRQSKLIGDLNRTVDFMFQGLSSCKDWLARDPRSGVRAIQASGQIMAVYCDQVTDKGGWTVFQRRKDASVDFYQGWTEYRNGFGDLEGNFWLGLDKLHSLTTSQRYELRVDLYKVDWRKGYATYSGFYVDDASHNFALHFDNFTGGNAGDSLSNHRGQQFTTKDRDHDAWDSGSNCAQIYHGAWWYTCCFNSNLNGEYNPKNQHHGLTIWHSFEGGNSLKFTEMKIRPI</sequence>
<dbReference type="CDD" id="cd00087">
    <property type="entry name" value="FReD"/>
    <property type="match status" value="1"/>
</dbReference>
<dbReference type="SMART" id="SM00186">
    <property type="entry name" value="FBG"/>
    <property type="match status" value="1"/>
</dbReference>
<feature type="domain" description="Fibrinogen C-terminal" evidence="5">
    <location>
        <begin position="277"/>
        <end position="491"/>
    </location>
</feature>
<keyword evidence="4" id="KW-0732">Signal</keyword>
<dbReference type="PROSITE" id="PS00514">
    <property type="entry name" value="FIBRINOGEN_C_1"/>
    <property type="match status" value="1"/>
</dbReference>
<evidence type="ECO:0000256" key="3">
    <source>
        <dbReference type="ARBA" id="ARBA00023157"/>
    </source>
</evidence>
<dbReference type="InterPro" id="IPR002181">
    <property type="entry name" value="Fibrinogen_a/b/g_C_dom"/>
</dbReference>
<evidence type="ECO:0000313" key="7">
    <source>
        <dbReference type="Proteomes" id="UP001374579"/>
    </source>
</evidence>
<dbReference type="Gene3D" id="3.90.215.10">
    <property type="entry name" value="Gamma Fibrinogen, chain A, domain 1"/>
    <property type="match status" value="1"/>
</dbReference>
<dbReference type="SUPFAM" id="SSF56496">
    <property type="entry name" value="Fibrinogen C-terminal domain-like"/>
    <property type="match status" value="1"/>
</dbReference>
<evidence type="ECO:0000259" key="5">
    <source>
        <dbReference type="PROSITE" id="PS51406"/>
    </source>
</evidence>
<dbReference type="InterPro" id="IPR020837">
    <property type="entry name" value="Fibrinogen_CS"/>
</dbReference>
<dbReference type="Proteomes" id="UP001374579">
    <property type="component" value="Unassembled WGS sequence"/>
</dbReference>
<evidence type="ECO:0000256" key="2">
    <source>
        <dbReference type="ARBA" id="ARBA00022530"/>
    </source>
</evidence>
<evidence type="ECO:0000256" key="4">
    <source>
        <dbReference type="SAM" id="SignalP"/>
    </source>
</evidence>
<evidence type="ECO:0000313" key="6">
    <source>
        <dbReference type="EMBL" id="KAK7090390.1"/>
    </source>
</evidence>
<keyword evidence="2" id="KW-0272">Extracellular matrix</keyword>
<dbReference type="InterPro" id="IPR036056">
    <property type="entry name" value="Fibrinogen-like_C"/>
</dbReference>
<dbReference type="InterPro" id="IPR036179">
    <property type="entry name" value="Ig-like_dom_sf"/>
</dbReference>
<name>A0AAN9ANY7_9CAEN</name>
<feature type="signal peptide" evidence="4">
    <location>
        <begin position="1"/>
        <end position="23"/>
    </location>
</feature>
<protein>
    <recommendedName>
        <fullName evidence="5">Fibrinogen C-terminal domain-containing protein</fullName>
    </recommendedName>
</protein>
<proteinExistence type="predicted"/>
<dbReference type="GO" id="GO:0005615">
    <property type="term" value="C:extracellular space"/>
    <property type="evidence" value="ECO:0007669"/>
    <property type="project" value="TreeGrafter"/>
</dbReference>
<comment type="caution">
    <text evidence="6">The sequence shown here is derived from an EMBL/GenBank/DDBJ whole genome shotgun (WGS) entry which is preliminary data.</text>
</comment>
<keyword evidence="3" id="KW-1015">Disulfide bond</keyword>
<dbReference type="InterPro" id="IPR050373">
    <property type="entry name" value="Fibrinogen_C-term_domain"/>
</dbReference>
<dbReference type="Gene3D" id="2.60.40.10">
    <property type="entry name" value="Immunoglobulins"/>
    <property type="match status" value="1"/>
</dbReference>
<keyword evidence="2" id="KW-0964">Secreted</keyword>
<evidence type="ECO:0000256" key="1">
    <source>
        <dbReference type="ARBA" id="ARBA00004498"/>
    </source>
</evidence>
<dbReference type="AlphaFoldDB" id="A0AAN9ANY7"/>
<dbReference type="PANTHER" id="PTHR19143">
    <property type="entry name" value="FIBRINOGEN/TENASCIN/ANGIOPOEITIN"/>
    <property type="match status" value="1"/>
</dbReference>
<accession>A0AAN9ANY7</accession>
<dbReference type="SUPFAM" id="SSF48726">
    <property type="entry name" value="Immunoglobulin"/>
    <property type="match status" value="1"/>
</dbReference>
<dbReference type="InterPro" id="IPR013783">
    <property type="entry name" value="Ig-like_fold"/>
</dbReference>
<dbReference type="PANTHER" id="PTHR19143:SF458">
    <property type="entry name" value="FIBRINOGEN C-TERMINAL DOMAIN-CONTAINING PROTEIN-RELATED"/>
    <property type="match status" value="1"/>
</dbReference>